<evidence type="ECO:0008006" key="17">
    <source>
        <dbReference type="Google" id="ProtNLM"/>
    </source>
</evidence>
<dbReference type="PROSITE" id="PS01156">
    <property type="entry name" value="TONB_DEPENDENT_REC_2"/>
    <property type="match status" value="1"/>
</dbReference>
<dbReference type="InterPro" id="IPR036942">
    <property type="entry name" value="Beta-barrel_TonB_sf"/>
</dbReference>
<proteinExistence type="inferred from homology"/>
<keyword evidence="4 9" id="KW-0812">Transmembrane</keyword>
<feature type="domain" description="TonB-dependent receptor plug" evidence="14">
    <location>
        <begin position="57"/>
        <end position="160"/>
    </location>
</feature>
<keyword evidence="8 9" id="KW-0998">Cell outer membrane</keyword>
<evidence type="ECO:0000313" key="16">
    <source>
        <dbReference type="Proteomes" id="UP000006327"/>
    </source>
</evidence>
<feature type="signal peptide" evidence="12">
    <location>
        <begin position="1"/>
        <end position="29"/>
    </location>
</feature>
<evidence type="ECO:0000256" key="9">
    <source>
        <dbReference type="PROSITE-ProRule" id="PRU01360"/>
    </source>
</evidence>
<dbReference type="PANTHER" id="PTHR30069">
    <property type="entry name" value="TONB-DEPENDENT OUTER MEMBRANE RECEPTOR"/>
    <property type="match status" value="1"/>
</dbReference>
<feature type="chain" id="PRO_5003897696" description="TonB-dependent receptor" evidence="12">
    <location>
        <begin position="30"/>
        <end position="748"/>
    </location>
</feature>
<dbReference type="InterPro" id="IPR039426">
    <property type="entry name" value="TonB-dep_rcpt-like"/>
</dbReference>
<feature type="domain" description="TonB-dependent receptor-like beta-barrel" evidence="13">
    <location>
        <begin position="272"/>
        <end position="714"/>
    </location>
</feature>
<evidence type="ECO:0000259" key="13">
    <source>
        <dbReference type="Pfam" id="PF00593"/>
    </source>
</evidence>
<evidence type="ECO:0000256" key="4">
    <source>
        <dbReference type="ARBA" id="ARBA00022692"/>
    </source>
</evidence>
<dbReference type="SUPFAM" id="SSF56935">
    <property type="entry name" value="Porins"/>
    <property type="match status" value="1"/>
</dbReference>
<dbReference type="Proteomes" id="UP000006327">
    <property type="component" value="Unassembled WGS sequence"/>
</dbReference>
<evidence type="ECO:0000256" key="12">
    <source>
        <dbReference type="SAM" id="SignalP"/>
    </source>
</evidence>
<reference evidence="15 16" key="1">
    <citation type="journal article" date="2017" name="Antonie Van Leeuwenhoek">
        <title>Rhizobium rhizosphaerae sp. nov., a novel species isolated from rice rhizosphere.</title>
        <authorList>
            <person name="Zhao J.J."/>
            <person name="Zhang J."/>
            <person name="Zhang R.J."/>
            <person name="Zhang C.W."/>
            <person name="Yin H.Q."/>
            <person name="Zhang X.X."/>
        </authorList>
    </citation>
    <scope>NUCLEOTIDE SEQUENCE [LARGE SCALE GENOMIC DNA]</scope>
    <source>
        <strain evidence="15 16">BSs20135</strain>
    </source>
</reference>
<evidence type="ECO:0000256" key="3">
    <source>
        <dbReference type="ARBA" id="ARBA00022452"/>
    </source>
</evidence>
<comment type="similarity">
    <text evidence="9 11">Belongs to the TonB-dependent receptor family.</text>
</comment>
<evidence type="ECO:0000256" key="2">
    <source>
        <dbReference type="ARBA" id="ARBA00022448"/>
    </source>
</evidence>
<dbReference type="InterPro" id="IPR037066">
    <property type="entry name" value="Plug_dom_sf"/>
</dbReference>
<keyword evidence="6 11" id="KW-0798">TonB box</keyword>
<name>K6YSR4_9ALTE</name>
<dbReference type="Gene3D" id="2.170.130.10">
    <property type="entry name" value="TonB-dependent receptor, plug domain"/>
    <property type="match status" value="1"/>
</dbReference>
<dbReference type="GO" id="GO:0009279">
    <property type="term" value="C:cell outer membrane"/>
    <property type="evidence" value="ECO:0007669"/>
    <property type="project" value="UniProtKB-SubCell"/>
</dbReference>
<dbReference type="AlphaFoldDB" id="K6YSR4"/>
<dbReference type="RefSeq" id="WP_007623912.1">
    <property type="nucleotide sequence ID" value="NZ_BAEO01000062.1"/>
</dbReference>
<keyword evidence="5 12" id="KW-0732">Signal</keyword>
<keyword evidence="3 9" id="KW-1134">Transmembrane beta strand</keyword>
<dbReference type="InterPro" id="IPR000531">
    <property type="entry name" value="Beta-barrel_TonB"/>
</dbReference>
<evidence type="ECO:0000256" key="6">
    <source>
        <dbReference type="ARBA" id="ARBA00023077"/>
    </source>
</evidence>
<keyword evidence="16" id="KW-1185">Reference proteome</keyword>
<dbReference type="GO" id="GO:0015344">
    <property type="term" value="F:siderophore uptake transmembrane transporter activity"/>
    <property type="evidence" value="ECO:0007669"/>
    <property type="project" value="TreeGrafter"/>
</dbReference>
<keyword evidence="7 9" id="KW-0472">Membrane</keyword>
<dbReference type="STRING" id="493475.GARC_4275"/>
<dbReference type="CDD" id="cd01347">
    <property type="entry name" value="ligand_gated_channel"/>
    <property type="match status" value="1"/>
</dbReference>
<evidence type="ECO:0000259" key="14">
    <source>
        <dbReference type="Pfam" id="PF07715"/>
    </source>
</evidence>
<accession>K6YSR4</accession>
<organism evidence="15 16">
    <name type="scientific">Paraglaciecola arctica BSs20135</name>
    <dbReference type="NCBI Taxonomy" id="493475"/>
    <lineage>
        <taxon>Bacteria</taxon>
        <taxon>Pseudomonadati</taxon>
        <taxon>Pseudomonadota</taxon>
        <taxon>Gammaproteobacteria</taxon>
        <taxon>Alteromonadales</taxon>
        <taxon>Alteromonadaceae</taxon>
        <taxon>Paraglaciecola</taxon>
    </lineage>
</organism>
<evidence type="ECO:0000256" key="1">
    <source>
        <dbReference type="ARBA" id="ARBA00004571"/>
    </source>
</evidence>
<dbReference type="eggNOG" id="COG4771">
    <property type="taxonomic scope" value="Bacteria"/>
</dbReference>
<sequence length="748" mass="82370">MHNKKMKKLSAIIIANMAMLPLLPATSFAQQAVDEQQSKADVEKIIVTGSRQPKAANKIPGAINVISREEVSRNIALTSDATSLLTRTVPGYSESTQQMSNSGETLRGRVALRLFDGVPQGSPLREGNRAGIFTDMGIIERVEVINGPSASEGVGAAGGIINYISRTPTKKGTEVTLSSQYRTQFEDDSESWRLGFNVAHLEDDYDLVLAASFAETGIGYDADGRRIGLGTSGSAMDSESDNLFIKVGTNFGDQDEQRLELSLSRFNIAGQGNYILVDGDRETGLSSTSEPGRPLGARASFNDFSQQSLTYTNDDFFGGSFWVQYYRADQGMRYEAENSIDKQDPLIAPIALDENGVPLSDFPLIDQSEIHSDKEGLRSSWTKLDIFGVRDLELQVGLDVVTDTAQQLLALTNRVWVPPMEYTSKTPFLQLSYDLGDVTVTGGVRREDGQLKVDDYTTTWYRDRREVSGGTLDYQETLTNLGAIWRVTDDFSAYISTAKGFTLPNVGIPLRNISCSNDTSEGDVPFGGTQPDGCPDDDPISVDGILDLQPIVVQNKEIGFNWNGERANFGASYYLSDSEFGVSLRVDPETEDYIMLRRPTEIKGYEMTAGFKVTDTIELSAMYSHTEGKTRTGDTGPLDREMGMRDVGPDKVVLTANWKFSDQGRVVLGARTVLDNDINEGQAGEEHIDGYTLFDLNANYQLDNATFSVGIDNLLDKSYFLSHSQVDQWRNYFKGQGRIVSLGYTLKF</sequence>
<evidence type="ECO:0000256" key="5">
    <source>
        <dbReference type="ARBA" id="ARBA00022729"/>
    </source>
</evidence>
<dbReference type="Pfam" id="PF07715">
    <property type="entry name" value="Plug"/>
    <property type="match status" value="1"/>
</dbReference>
<dbReference type="InterPro" id="IPR012910">
    <property type="entry name" value="Plug_dom"/>
</dbReference>
<protein>
    <recommendedName>
        <fullName evidence="17">TonB-dependent receptor</fullName>
    </recommendedName>
</protein>
<dbReference type="PROSITE" id="PS52016">
    <property type="entry name" value="TONB_DEPENDENT_REC_3"/>
    <property type="match status" value="1"/>
</dbReference>
<evidence type="ECO:0000256" key="11">
    <source>
        <dbReference type="RuleBase" id="RU003357"/>
    </source>
</evidence>
<dbReference type="Gene3D" id="2.40.170.20">
    <property type="entry name" value="TonB-dependent receptor, beta-barrel domain"/>
    <property type="match status" value="1"/>
</dbReference>
<comment type="caution">
    <text evidence="15">The sequence shown here is derived from an EMBL/GenBank/DDBJ whole genome shotgun (WGS) entry which is preliminary data.</text>
</comment>
<dbReference type="Pfam" id="PF00593">
    <property type="entry name" value="TonB_dep_Rec_b-barrel"/>
    <property type="match status" value="1"/>
</dbReference>
<evidence type="ECO:0000256" key="7">
    <source>
        <dbReference type="ARBA" id="ARBA00023136"/>
    </source>
</evidence>
<evidence type="ECO:0000256" key="10">
    <source>
        <dbReference type="PROSITE-ProRule" id="PRU10144"/>
    </source>
</evidence>
<dbReference type="PANTHER" id="PTHR30069:SF42">
    <property type="entry name" value="FERRIC AEROBACTIN RECEPTOR"/>
    <property type="match status" value="1"/>
</dbReference>
<dbReference type="EMBL" id="BAEO01000062">
    <property type="protein sequence ID" value="GAC21217.1"/>
    <property type="molecule type" value="Genomic_DNA"/>
</dbReference>
<comment type="subcellular location">
    <subcellularLocation>
        <location evidence="1 9">Cell outer membrane</location>
        <topology evidence="1 9">Multi-pass membrane protein</topology>
    </subcellularLocation>
</comment>
<gene>
    <name evidence="15" type="ORF">GARC_4275</name>
</gene>
<evidence type="ECO:0000313" key="15">
    <source>
        <dbReference type="EMBL" id="GAC21217.1"/>
    </source>
</evidence>
<dbReference type="GO" id="GO:0044718">
    <property type="term" value="P:siderophore transmembrane transport"/>
    <property type="evidence" value="ECO:0007669"/>
    <property type="project" value="TreeGrafter"/>
</dbReference>
<feature type="short sequence motif" description="TonB C-terminal box" evidence="10">
    <location>
        <begin position="731"/>
        <end position="748"/>
    </location>
</feature>
<evidence type="ECO:0000256" key="8">
    <source>
        <dbReference type="ARBA" id="ARBA00023237"/>
    </source>
</evidence>
<dbReference type="InterPro" id="IPR010917">
    <property type="entry name" value="TonB_rcpt_CS"/>
</dbReference>
<keyword evidence="2 9" id="KW-0813">Transport</keyword>